<sequence length="69" mass="7620">KLNLKETTNVCMHSLVSIMPYYNALYNGIAPKKLGLANKEGKACVQCLDPCEITGGGTVIFEIEFLERK</sequence>
<comment type="caution">
    <text evidence="1">The sequence shown here is derived from an EMBL/GenBank/DDBJ whole genome shotgun (WGS) entry which is preliminary data.</text>
</comment>
<feature type="non-terminal residue" evidence="1">
    <location>
        <position position="1"/>
    </location>
</feature>
<protein>
    <submittedName>
        <fullName evidence="1">Uncharacterized protein</fullName>
    </submittedName>
</protein>
<dbReference type="EMBL" id="BARW01038296">
    <property type="protein sequence ID" value="GAJ21777.1"/>
    <property type="molecule type" value="Genomic_DNA"/>
</dbReference>
<accession>X1VP81</accession>
<gene>
    <name evidence="1" type="ORF">S12H4_58823</name>
</gene>
<evidence type="ECO:0000313" key="1">
    <source>
        <dbReference type="EMBL" id="GAJ21777.1"/>
    </source>
</evidence>
<organism evidence="1">
    <name type="scientific">marine sediment metagenome</name>
    <dbReference type="NCBI Taxonomy" id="412755"/>
    <lineage>
        <taxon>unclassified sequences</taxon>
        <taxon>metagenomes</taxon>
        <taxon>ecological metagenomes</taxon>
    </lineage>
</organism>
<dbReference type="AlphaFoldDB" id="X1VP81"/>
<name>X1VP81_9ZZZZ</name>
<proteinExistence type="predicted"/>
<reference evidence="1" key="1">
    <citation type="journal article" date="2014" name="Front. Microbiol.">
        <title>High frequency of phylogenetically diverse reductive dehalogenase-homologous genes in deep subseafloor sedimentary metagenomes.</title>
        <authorList>
            <person name="Kawai M."/>
            <person name="Futagami T."/>
            <person name="Toyoda A."/>
            <person name="Takaki Y."/>
            <person name="Nishi S."/>
            <person name="Hori S."/>
            <person name="Arai W."/>
            <person name="Tsubouchi T."/>
            <person name="Morono Y."/>
            <person name="Uchiyama I."/>
            <person name="Ito T."/>
            <person name="Fujiyama A."/>
            <person name="Inagaki F."/>
            <person name="Takami H."/>
        </authorList>
    </citation>
    <scope>NUCLEOTIDE SEQUENCE</scope>
    <source>
        <strain evidence="1">Expedition CK06-06</strain>
    </source>
</reference>